<dbReference type="AlphaFoldDB" id="A0A370UB21"/>
<keyword evidence="5" id="KW-0472">Membrane</keyword>
<reference evidence="8 9" key="1">
    <citation type="submission" date="2018-06" db="EMBL/GenBank/DDBJ databases">
        <title>Marinomonas sp. YLB-05 draft genome sequence.</title>
        <authorList>
            <person name="Yu L."/>
            <person name="Tang X."/>
        </authorList>
    </citation>
    <scope>NUCLEOTIDE SEQUENCE [LARGE SCALE GENOMIC DNA]</scope>
    <source>
        <strain evidence="8 9">YLB-05</strain>
    </source>
</reference>
<dbReference type="InterPro" id="IPR003660">
    <property type="entry name" value="HAMP_dom"/>
</dbReference>
<comment type="similarity">
    <text evidence="3">Belongs to the methyl-accepting chemotaxis (MCP) protein family.</text>
</comment>
<dbReference type="CDD" id="cd11386">
    <property type="entry name" value="MCP_signal"/>
    <property type="match status" value="1"/>
</dbReference>
<dbReference type="Proteomes" id="UP000254326">
    <property type="component" value="Unassembled WGS sequence"/>
</dbReference>
<feature type="domain" description="Methyl-accepting transducer" evidence="6">
    <location>
        <begin position="355"/>
        <end position="591"/>
    </location>
</feature>
<organism evidence="8 9">
    <name type="scientific">Marinomonas piezotolerans</name>
    <dbReference type="NCBI Taxonomy" id="2213058"/>
    <lineage>
        <taxon>Bacteria</taxon>
        <taxon>Pseudomonadati</taxon>
        <taxon>Pseudomonadota</taxon>
        <taxon>Gammaproteobacteria</taxon>
        <taxon>Oceanospirillales</taxon>
        <taxon>Oceanospirillaceae</taxon>
        <taxon>Marinomonas</taxon>
    </lineage>
</organism>
<evidence type="ECO:0000256" key="3">
    <source>
        <dbReference type="ARBA" id="ARBA00029447"/>
    </source>
</evidence>
<feature type="transmembrane region" description="Helical" evidence="5">
    <location>
        <begin position="12"/>
        <end position="31"/>
    </location>
</feature>
<dbReference type="GO" id="GO:0006935">
    <property type="term" value="P:chemotaxis"/>
    <property type="evidence" value="ECO:0007669"/>
    <property type="project" value="InterPro"/>
</dbReference>
<gene>
    <name evidence="8" type="ORF">DN730_04845</name>
</gene>
<dbReference type="SUPFAM" id="SSF58104">
    <property type="entry name" value="Methyl-accepting chemotaxis protein (MCP) signaling domain"/>
    <property type="match status" value="1"/>
</dbReference>
<dbReference type="InterPro" id="IPR004089">
    <property type="entry name" value="MCPsignal_dom"/>
</dbReference>
<dbReference type="GO" id="GO:0004888">
    <property type="term" value="F:transmembrane signaling receptor activity"/>
    <property type="evidence" value="ECO:0007669"/>
    <property type="project" value="InterPro"/>
</dbReference>
<dbReference type="PROSITE" id="PS50111">
    <property type="entry name" value="CHEMOTAXIS_TRANSDUC_2"/>
    <property type="match status" value="1"/>
</dbReference>
<protein>
    <recommendedName>
        <fullName evidence="10">Methyl-accepting chemotaxis protein</fullName>
    </recommendedName>
</protein>
<dbReference type="PANTHER" id="PTHR32089:SF112">
    <property type="entry name" value="LYSOZYME-LIKE PROTEIN-RELATED"/>
    <property type="match status" value="1"/>
</dbReference>
<dbReference type="RefSeq" id="WP_115466986.1">
    <property type="nucleotide sequence ID" value="NZ_QKRA01000002.1"/>
</dbReference>
<dbReference type="Gene3D" id="1.10.287.950">
    <property type="entry name" value="Methyl-accepting chemotaxis protein"/>
    <property type="match status" value="1"/>
</dbReference>
<dbReference type="PANTHER" id="PTHR32089">
    <property type="entry name" value="METHYL-ACCEPTING CHEMOTAXIS PROTEIN MCPB"/>
    <property type="match status" value="1"/>
</dbReference>
<accession>A0A370UB21</accession>
<evidence type="ECO:0000313" key="9">
    <source>
        <dbReference type="Proteomes" id="UP000254326"/>
    </source>
</evidence>
<evidence type="ECO:0000259" key="6">
    <source>
        <dbReference type="PROSITE" id="PS50111"/>
    </source>
</evidence>
<dbReference type="PRINTS" id="PR00260">
    <property type="entry name" value="CHEMTRNSDUCR"/>
</dbReference>
<evidence type="ECO:0000256" key="2">
    <source>
        <dbReference type="ARBA" id="ARBA00023224"/>
    </source>
</evidence>
<comment type="subcellular location">
    <subcellularLocation>
        <location evidence="1">Membrane</location>
    </subcellularLocation>
</comment>
<keyword evidence="2 4" id="KW-0807">Transducer</keyword>
<feature type="domain" description="HAMP" evidence="7">
    <location>
        <begin position="296"/>
        <end position="350"/>
    </location>
</feature>
<dbReference type="GO" id="GO:0007165">
    <property type="term" value="P:signal transduction"/>
    <property type="evidence" value="ECO:0007669"/>
    <property type="project" value="UniProtKB-KW"/>
</dbReference>
<dbReference type="OrthoDB" id="6092731at2"/>
<evidence type="ECO:0000256" key="5">
    <source>
        <dbReference type="SAM" id="Phobius"/>
    </source>
</evidence>
<evidence type="ECO:0000259" key="7">
    <source>
        <dbReference type="PROSITE" id="PS50885"/>
    </source>
</evidence>
<evidence type="ECO:0000256" key="1">
    <source>
        <dbReference type="ARBA" id="ARBA00004370"/>
    </source>
</evidence>
<keyword evidence="9" id="KW-1185">Reference proteome</keyword>
<dbReference type="GO" id="GO:0016020">
    <property type="term" value="C:membrane"/>
    <property type="evidence" value="ECO:0007669"/>
    <property type="project" value="UniProtKB-SubCell"/>
</dbReference>
<evidence type="ECO:0000313" key="8">
    <source>
        <dbReference type="EMBL" id="RDL44949.1"/>
    </source>
</evidence>
<sequence>MPLSLSLRQKLITVLILVCVGFAGFGFYAIMNFQQMQNASLKANLIADSYADLSNLEVTLLKFERQAANPTPSNMDWLYQELEQLSQQNLVRNALENPYLDSQAKQDMETLAESLPDYLSSLKQFLDIMQSLGADNQSGALSTLNERANEAQQQLAILAQFASTFKDVRAKEKDFLAYPSQANLDVWNSFIDRLLKQINDIGFGEDFNPAIESYRAVVDQVSSLSLSLQQISQHLESAREQNSVTMRQVTEYLKSPLLETAQLQVHETAIEARRNLIIGGVALTLLIGAIISMLIYTLSQKIQTILKRLQEVASGKLTHHSDHNLNHKDELDQILLTSNTMTANLSELVTQLRDSNQVLVETADHLSDDAFTIVSSSEQIRDRSNTLATATEEISHTSADVSNMTQQVNDAANNAHQSAQSGAQVIGNAIEAIQAVASSIEQTHISVSQLGERSKEIDSVIDLIVGVAEQTNLLALNAAIEAARAGEAGRGFAVVADEVRTLAEQTVKATSSITSKIEGIQQETQNVISAMATSLEQVATGKEKGEAAVSTIKAVEALTLDAAEQTQSISASIQEVVLTTQAMAKDMDDIAKSIEHNYHATQNIKASGQDIHGHASRLTQQIAQFEIK</sequence>
<dbReference type="PROSITE" id="PS50885">
    <property type="entry name" value="HAMP"/>
    <property type="match status" value="1"/>
</dbReference>
<dbReference type="FunFam" id="1.10.287.950:FF:000001">
    <property type="entry name" value="Methyl-accepting chemotaxis sensory transducer"/>
    <property type="match status" value="1"/>
</dbReference>
<dbReference type="InterPro" id="IPR004090">
    <property type="entry name" value="Chemotax_Me-accpt_rcpt"/>
</dbReference>
<keyword evidence="5" id="KW-0812">Transmembrane</keyword>
<proteinExistence type="inferred from homology"/>
<keyword evidence="5" id="KW-1133">Transmembrane helix</keyword>
<feature type="transmembrane region" description="Helical" evidence="5">
    <location>
        <begin position="276"/>
        <end position="298"/>
    </location>
</feature>
<evidence type="ECO:0000256" key="4">
    <source>
        <dbReference type="PROSITE-ProRule" id="PRU00284"/>
    </source>
</evidence>
<dbReference type="Pfam" id="PF00015">
    <property type="entry name" value="MCPsignal"/>
    <property type="match status" value="1"/>
</dbReference>
<name>A0A370UB21_9GAMM</name>
<comment type="caution">
    <text evidence="8">The sequence shown here is derived from an EMBL/GenBank/DDBJ whole genome shotgun (WGS) entry which is preliminary data.</text>
</comment>
<dbReference type="EMBL" id="QKRA01000002">
    <property type="protein sequence ID" value="RDL44949.1"/>
    <property type="molecule type" value="Genomic_DNA"/>
</dbReference>
<dbReference type="SMART" id="SM00283">
    <property type="entry name" value="MA"/>
    <property type="match status" value="1"/>
</dbReference>
<evidence type="ECO:0008006" key="10">
    <source>
        <dbReference type="Google" id="ProtNLM"/>
    </source>
</evidence>